<dbReference type="PANTHER" id="PTHR13710">
    <property type="entry name" value="DNA HELICASE RECQ FAMILY MEMBER"/>
    <property type="match status" value="1"/>
</dbReference>
<dbReference type="InterPro" id="IPR001650">
    <property type="entry name" value="Helicase_C-like"/>
</dbReference>
<dbReference type="Pfam" id="PF00271">
    <property type="entry name" value="Helicase_C"/>
    <property type="match status" value="1"/>
</dbReference>
<dbReference type="EC" id="5.6.2.4" evidence="5"/>
<dbReference type="PROSITE" id="PS51192">
    <property type="entry name" value="HELICASE_ATP_BIND_1"/>
    <property type="match status" value="1"/>
</dbReference>
<evidence type="ECO:0000256" key="4">
    <source>
        <dbReference type="ARBA" id="ARBA00034617"/>
    </source>
</evidence>
<dbReference type="GO" id="GO:0000723">
    <property type="term" value="P:telomere maintenance"/>
    <property type="evidence" value="ECO:0007669"/>
    <property type="project" value="TreeGrafter"/>
</dbReference>
<dbReference type="GO" id="GO:0043138">
    <property type="term" value="F:3'-5' DNA helicase activity"/>
    <property type="evidence" value="ECO:0007669"/>
    <property type="project" value="UniProtKB-EC"/>
</dbReference>
<organism evidence="7 8">
    <name type="scientific">Pinctada imbricata</name>
    <name type="common">Atlantic pearl-oyster</name>
    <name type="synonym">Pinctada martensii</name>
    <dbReference type="NCBI Taxonomy" id="66713"/>
    <lineage>
        <taxon>Eukaryota</taxon>
        <taxon>Metazoa</taxon>
        <taxon>Spiralia</taxon>
        <taxon>Lophotrochozoa</taxon>
        <taxon>Mollusca</taxon>
        <taxon>Bivalvia</taxon>
        <taxon>Autobranchia</taxon>
        <taxon>Pteriomorphia</taxon>
        <taxon>Pterioida</taxon>
        <taxon>Pterioidea</taxon>
        <taxon>Pteriidae</taxon>
        <taxon>Pinctada</taxon>
    </lineage>
</organism>
<name>A0AA89C1N8_PINIB</name>
<evidence type="ECO:0000313" key="7">
    <source>
        <dbReference type="EMBL" id="KAK3105127.1"/>
    </source>
</evidence>
<comment type="similarity">
    <text evidence="1">Belongs to the helicase family. RecQ subfamily.</text>
</comment>
<dbReference type="PANTHER" id="PTHR13710:SF157">
    <property type="entry name" value="DNA HELICASE"/>
    <property type="match status" value="1"/>
</dbReference>
<comment type="caution">
    <text evidence="7">The sequence shown here is derived from an EMBL/GenBank/DDBJ whole genome shotgun (WGS) entry which is preliminary data.</text>
</comment>
<gene>
    <name evidence="7" type="ORF">FSP39_017769</name>
</gene>
<dbReference type="CDD" id="cd17920">
    <property type="entry name" value="DEXHc_RecQ"/>
    <property type="match status" value="1"/>
</dbReference>
<dbReference type="GO" id="GO:0005654">
    <property type="term" value="C:nucleoplasm"/>
    <property type="evidence" value="ECO:0007669"/>
    <property type="project" value="TreeGrafter"/>
</dbReference>
<dbReference type="Gene3D" id="3.40.50.300">
    <property type="entry name" value="P-loop containing nucleotide triphosphate hydrolases"/>
    <property type="match status" value="2"/>
</dbReference>
<dbReference type="SUPFAM" id="SSF52540">
    <property type="entry name" value="P-loop containing nucleoside triphosphate hydrolases"/>
    <property type="match status" value="2"/>
</dbReference>
<evidence type="ECO:0000256" key="2">
    <source>
        <dbReference type="ARBA" id="ARBA00022741"/>
    </source>
</evidence>
<evidence type="ECO:0000259" key="6">
    <source>
        <dbReference type="PROSITE" id="PS51192"/>
    </source>
</evidence>
<feature type="domain" description="Helicase ATP-binding" evidence="6">
    <location>
        <begin position="32"/>
        <end position="208"/>
    </location>
</feature>
<proteinExistence type="inferred from homology"/>
<dbReference type="SMART" id="SM00487">
    <property type="entry name" value="DEXDc"/>
    <property type="match status" value="1"/>
</dbReference>
<keyword evidence="8" id="KW-1185">Reference proteome</keyword>
<dbReference type="Proteomes" id="UP001186944">
    <property type="component" value="Unassembled WGS sequence"/>
</dbReference>
<dbReference type="InterPro" id="IPR027417">
    <property type="entry name" value="P-loop_NTPase"/>
</dbReference>
<dbReference type="InterPro" id="IPR014001">
    <property type="entry name" value="Helicase_ATP-bd"/>
</dbReference>
<evidence type="ECO:0000256" key="3">
    <source>
        <dbReference type="ARBA" id="ARBA00022840"/>
    </source>
</evidence>
<sequence>MDFRDTQNVFDSIKGDYDLRVDSLKTEQLDVITAILNGKDVFALLPTGFGKSMCYLLPPLLSNELNWSIKHVVFVISPLISLMKDQVSLLTDMKISSAYIAHDISPEVVQGIKSGAYTIIFSSPEAIVTPFWRKILWSKTYTEENKICLLCMDEVHCISECGDDFRPDYKKVNELRSIVDVPLLLLTATCTEKMQKDIYRTLAVSDIHQVAVLPDRSVTQTAELFCEFMDQLIDFGMEGTPSERLVEMFHRNIDTHSNDRIMNEFKKKDSIIRCLISTVAFGMGVQINDVRIVFIGEHPKIYLLTGKRLAEQDVMDNNLWPFAMHTDNL</sequence>
<dbReference type="GO" id="GO:0005694">
    <property type="term" value="C:chromosome"/>
    <property type="evidence" value="ECO:0007669"/>
    <property type="project" value="TreeGrafter"/>
</dbReference>
<dbReference type="GO" id="GO:0009378">
    <property type="term" value="F:four-way junction helicase activity"/>
    <property type="evidence" value="ECO:0007669"/>
    <property type="project" value="TreeGrafter"/>
</dbReference>
<dbReference type="AlphaFoldDB" id="A0AA89C1N8"/>
<comment type="catalytic activity">
    <reaction evidence="4">
        <text>Couples ATP hydrolysis with the unwinding of duplex DNA by translocating in the 3'-5' direction.</text>
        <dbReference type="EC" id="5.6.2.4"/>
    </reaction>
</comment>
<dbReference type="GO" id="GO:0000724">
    <property type="term" value="P:double-strand break repair via homologous recombination"/>
    <property type="evidence" value="ECO:0007669"/>
    <property type="project" value="TreeGrafter"/>
</dbReference>
<dbReference type="GO" id="GO:0005524">
    <property type="term" value="F:ATP binding"/>
    <property type="evidence" value="ECO:0007669"/>
    <property type="project" value="UniProtKB-KW"/>
</dbReference>
<accession>A0AA89C1N8</accession>
<dbReference type="GO" id="GO:0005737">
    <property type="term" value="C:cytoplasm"/>
    <property type="evidence" value="ECO:0007669"/>
    <property type="project" value="TreeGrafter"/>
</dbReference>
<evidence type="ECO:0000313" key="8">
    <source>
        <dbReference type="Proteomes" id="UP001186944"/>
    </source>
</evidence>
<reference evidence="7" key="1">
    <citation type="submission" date="2019-08" db="EMBL/GenBank/DDBJ databases">
        <title>The improved chromosome-level genome for the pearl oyster Pinctada fucata martensii using PacBio sequencing and Hi-C.</title>
        <authorList>
            <person name="Zheng Z."/>
        </authorList>
    </citation>
    <scope>NUCLEOTIDE SEQUENCE</scope>
    <source>
        <strain evidence="7">ZZ-2019</strain>
        <tissue evidence="7">Adductor muscle</tissue>
    </source>
</reference>
<dbReference type="Pfam" id="PF00270">
    <property type="entry name" value="DEAD"/>
    <property type="match status" value="1"/>
</dbReference>
<evidence type="ECO:0000256" key="5">
    <source>
        <dbReference type="ARBA" id="ARBA00034808"/>
    </source>
</evidence>
<evidence type="ECO:0000256" key="1">
    <source>
        <dbReference type="ARBA" id="ARBA00005446"/>
    </source>
</evidence>
<dbReference type="InterPro" id="IPR011545">
    <property type="entry name" value="DEAD/DEAH_box_helicase_dom"/>
</dbReference>
<dbReference type="EMBL" id="VSWD01000004">
    <property type="protein sequence ID" value="KAK3105127.1"/>
    <property type="molecule type" value="Genomic_DNA"/>
</dbReference>
<keyword evidence="3" id="KW-0067">ATP-binding</keyword>
<protein>
    <recommendedName>
        <fullName evidence="5">DNA 3'-5' helicase</fullName>
        <ecNumber evidence="5">5.6.2.4</ecNumber>
    </recommendedName>
</protein>
<dbReference type="GO" id="GO:0003676">
    <property type="term" value="F:nucleic acid binding"/>
    <property type="evidence" value="ECO:0007669"/>
    <property type="project" value="InterPro"/>
</dbReference>
<keyword evidence="2" id="KW-0547">Nucleotide-binding</keyword>